<dbReference type="GO" id="GO:0005789">
    <property type="term" value="C:endoplasmic reticulum membrane"/>
    <property type="evidence" value="ECO:0000318"/>
    <property type="project" value="GO_Central"/>
</dbReference>
<dbReference type="PANTHER" id="PTHR12468">
    <property type="entry name" value="GPI MANNOSYLTRANSFERASE 2"/>
    <property type="match status" value="1"/>
</dbReference>
<keyword evidence="4 11" id="KW-0337">GPI-anchor biosynthesis</keyword>
<keyword evidence="10 11" id="KW-0472">Membrane</keyword>
<evidence type="ECO:0000256" key="5">
    <source>
        <dbReference type="ARBA" id="ARBA00022676"/>
    </source>
</evidence>
<evidence type="ECO:0000256" key="7">
    <source>
        <dbReference type="ARBA" id="ARBA00022692"/>
    </source>
</evidence>
<gene>
    <name evidence="13" type="primary">PIGV</name>
</gene>
<keyword evidence="7 11" id="KW-0812">Transmembrane</keyword>
<comment type="function">
    <text evidence="11">Mannosyltransferase involved in glycosylphosphatidylinositol-anchor biosynthesis.</text>
</comment>
<organism evidence="13 14">
    <name type="scientific">Gallus gallus</name>
    <name type="common">Chicken</name>
    <dbReference type="NCBI Taxonomy" id="9031"/>
    <lineage>
        <taxon>Eukaryota</taxon>
        <taxon>Metazoa</taxon>
        <taxon>Chordata</taxon>
        <taxon>Craniata</taxon>
        <taxon>Vertebrata</taxon>
        <taxon>Euteleostomi</taxon>
        <taxon>Archelosauria</taxon>
        <taxon>Archosauria</taxon>
        <taxon>Dinosauria</taxon>
        <taxon>Saurischia</taxon>
        <taxon>Theropoda</taxon>
        <taxon>Coelurosauria</taxon>
        <taxon>Aves</taxon>
        <taxon>Neognathae</taxon>
        <taxon>Galloanserae</taxon>
        <taxon>Galliformes</taxon>
        <taxon>Phasianidae</taxon>
        <taxon>Phasianinae</taxon>
        <taxon>Gallus</taxon>
    </lineage>
</organism>
<dbReference type="GeneTree" id="ENSGT00390000013174"/>
<feature type="transmembrane region" description="Helical" evidence="11">
    <location>
        <begin position="119"/>
        <end position="139"/>
    </location>
</feature>
<name>A0A8V0YN86_CHICK</name>
<evidence type="ECO:0000256" key="6">
    <source>
        <dbReference type="ARBA" id="ARBA00022679"/>
    </source>
</evidence>
<feature type="transmembrane region" description="Helical" evidence="11">
    <location>
        <begin position="193"/>
        <end position="219"/>
    </location>
</feature>
<comment type="similarity">
    <text evidence="3 11">Belongs to the PIGV family.</text>
</comment>
<evidence type="ECO:0000256" key="3">
    <source>
        <dbReference type="ARBA" id="ARBA00008698"/>
    </source>
</evidence>
<comment type="pathway">
    <text evidence="2 11">Glycolipid biosynthesis; glycosylphosphatidylinositol-anchor biosynthesis.</text>
</comment>
<reference evidence="13" key="2">
    <citation type="submission" date="2025-08" db="UniProtKB">
        <authorList>
            <consortium name="Ensembl"/>
        </authorList>
    </citation>
    <scope>IDENTIFICATION</scope>
    <source>
        <strain evidence="13">broiler</strain>
    </source>
</reference>
<evidence type="ECO:0000256" key="4">
    <source>
        <dbReference type="ARBA" id="ARBA00022502"/>
    </source>
</evidence>
<evidence type="ECO:0000256" key="8">
    <source>
        <dbReference type="ARBA" id="ARBA00022824"/>
    </source>
</evidence>
<accession>A0A8V0YN86</accession>
<evidence type="ECO:0000313" key="13">
    <source>
        <dbReference type="Ensembl" id="ENSGALP00010020149.1"/>
    </source>
</evidence>
<dbReference type="PANTHER" id="PTHR12468:SF2">
    <property type="entry name" value="GPI MANNOSYLTRANSFERASE 2"/>
    <property type="match status" value="1"/>
</dbReference>
<dbReference type="FunCoup" id="A0A8V0YN86">
    <property type="interactions" value="1253"/>
</dbReference>
<evidence type="ECO:0000256" key="2">
    <source>
        <dbReference type="ARBA" id="ARBA00004687"/>
    </source>
</evidence>
<feature type="region of interest" description="Disordered" evidence="12">
    <location>
        <begin position="585"/>
        <end position="606"/>
    </location>
</feature>
<dbReference type="GO" id="GO:0000009">
    <property type="term" value="F:alpha-1,6-mannosyltransferase activity"/>
    <property type="evidence" value="ECO:0007669"/>
    <property type="project" value="Ensembl"/>
</dbReference>
<evidence type="ECO:0000256" key="1">
    <source>
        <dbReference type="ARBA" id="ARBA00004477"/>
    </source>
</evidence>
<feature type="compositionally biased region" description="Basic and acidic residues" evidence="12">
    <location>
        <begin position="590"/>
        <end position="606"/>
    </location>
</feature>
<reference evidence="13" key="1">
    <citation type="submission" date="2020-11" db="EMBL/GenBank/DDBJ databases">
        <title>Gallus gallus (Chicken) genome, bGalGal1, GRCg7b, maternal haplotype autosomes + Z &amp; W.</title>
        <authorList>
            <person name="Warren W."/>
            <person name="Formenti G."/>
            <person name="Fedrigo O."/>
            <person name="Haase B."/>
            <person name="Mountcastle J."/>
            <person name="Balacco J."/>
            <person name="Tracey A."/>
            <person name="Schneider V."/>
            <person name="Okimoto R."/>
            <person name="Cheng H."/>
            <person name="Hawken R."/>
            <person name="Howe K."/>
            <person name="Jarvis E.D."/>
        </authorList>
    </citation>
    <scope>NUCLEOTIDE SEQUENCE [LARGE SCALE GENOMIC DNA]</scope>
    <source>
        <strain evidence="13">Broiler</strain>
    </source>
</reference>
<comment type="caution">
    <text evidence="11">Lacks conserved residue(s) required for the propagation of feature annotation.</text>
</comment>
<keyword evidence="14" id="KW-1185">Reference proteome</keyword>
<reference evidence="13" key="3">
    <citation type="submission" date="2025-09" db="UniProtKB">
        <authorList>
            <consortium name="Ensembl"/>
        </authorList>
    </citation>
    <scope>IDENTIFICATION</scope>
    <source>
        <strain evidence="13">broiler</strain>
    </source>
</reference>
<dbReference type="GO" id="GO:0004376">
    <property type="term" value="F:GPI mannosyltransferase activity"/>
    <property type="evidence" value="ECO:0007669"/>
    <property type="project" value="InterPro"/>
</dbReference>
<proteinExistence type="inferred from homology"/>
<feature type="transmembrane region" description="Helical" evidence="11">
    <location>
        <begin position="246"/>
        <end position="271"/>
    </location>
</feature>
<feature type="transmembrane region" description="Helical" evidence="11">
    <location>
        <begin position="151"/>
        <end position="173"/>
    </location>
</feature>
<sequence length="606" mass="67849">MELASRQDPYLQVVVHTAMCCRAVTLLLQAVFDLLIPDHAADAFSPPRLPEPGTYDLLLERLLGGLAHWDAEHFLFIAERGYLYEHNCAFFPLYPLSLRAVADGALWPLRQLLRLRSRLLLSAVLLNSLFSVLAAAALYKLGCAVLRCRRTAFLAALLFCISPANVFMAAAYSESMFAFLAFSAMWQLEKGQSWLSTLLFSLATGVRANGLVNAGFFLYSRSKSFALQLQVGSGSVRKLSLLQRQLLSVASSMLLTCAGICLPFALFQYYAYLRFCGPGLELAVPEPLQQLALDKGYRLVSPNGVKPPWCSQRFPVVYSYIQDVYWNVGFLRYFELRQVPNFLLALPVALLGSWATWTFVVANPRHCLTLGLERRKKKQDGKPRAGFCCPAVFVYVVHATALLALGFFCMHVQVLTRFLGSSSPMLYWFSAHLLQGHEAWLWKEGADGQSAGRVRERQSDATTTTQWPVGQYHASFHEPVKHSARSRLLAEESSDAPVQLSPAWLSLISPSVFWRTDARWNGAIPAELHGKLRTPGRAVRTSRRLSQAAKLQCSVQCQLPQSWDGREHEPDGSREPDAWAEWCASIQRASSREDEPRSHGEQTLRT</sequence>
<evidence type="ECO:0000256" key="12">
    <source>
        <dbReference type="SAM" id="MobiDB-lite"/>
    </source>
</evidence>
<evidence type="ECO:0000256" key="10">
    <source>
        <dbReference type="ARBA" id="ARBA00023136"/>
    </source>
</evidence>
<feature type="transmembrane region" description="Helical" evidence="11">
    <location>
        <begin position="385"/>
        <end position="408"/>
    </location>
</feature>
<dbReference type="GO" id="GO:0006506">
    <property type="term" value="P:GPI anchor biosynthetic process"/>
    <property type="evidence" value="ECO:0000318"/>
    <property type="project" value="GO_Central"/>
</dbReference>
<dbReference type="GO" id="GO:0031501">
    <property type="term" value="C:mannosyltransferase complex"/>
    <property type="evidence" value="ECO:0000318"/>
    <property type="project" value="GO_Central"/>
</dbReference>
<keyword evidence="5 11" id="KW-0328">Glycosyltransferase</keyword>
<dbReference type="AlphaFoldDB" id="A0A8V0YN86"/>
<dbReference type="Pfam" id="PF04188">
    <property type="entry name" value="Mannosyl_trans2"/>
    <property type="match status" value="1"/>
</dbReference>
<evidence type="ECO:0000256" key="9">
    <source>
        <dbReference type="ARBA" id="ARBA00022989"/>
    </source>
</evidence>
<feature type="transmembrane region" description="Helical" evidence="11">
    <location>
        <begin position="342"/>
        <end position="364"/>
    </location>
</feature>
<dbReference type="OrthoDB" id="10252502at2759"/>
<dbReference type="Ensembl" id="ENSGALT00010034298.1">
    <property type="protein sequence ID" value="ENSGALP00010020149.1"/>
    <property type="gene ID" value="ENSGALG00010014240.1"/>
</dbReference>
<evidence type="ECO:0000256" key="11">
    <source>
        <dbReference type="RuleBase" id="RU363112"/>
    </source>
</evidence>
<dbReference type="EC" id="2.4.1.-" evidence="11"/>
<protein>
    <recommendedName>
        <fullName evidence="11">GPI mannosyltransferase 2</fullName>
        <ecNumber evidence="11">2.4.1.-</ecNumber>
    </recommendedName>
</protein>
<keyword evidence="6 11" id="KW-0808">Transferase</keyword>
<keyword evidence="8 11" id="KW-0256">Endoplasmic reticulum</keyword>
<dbReference type="InterPro" id="IPR007315">
    <property type="entry name" value="PIG-V/Gpi18"/>
</dbReference>
<dbReference type="Proteomes" id="UP000000539">
    <property type="component" value="Chromosome 23"/>
</dbReference>
<evidence type="ECO:0000313" key="14">
    <source>
        <dbReference type="Proteomes" id="UP000000539"/>
    </source>
</evidence>
<keyword evidence="9 11" id="KW-1133">Transmembrane helix</keyword>
<comment type="subcellular location">
    <subcellularLocation>
        <location evidence="1 11">Endoplasmic reticulum membrane</location>
        <topology evidence="1 11">Multi-pass membrane protein</topology>
    </subcellularLocation>
</comment>
<dbReference type="GO" id="GO:0000030">
    <property type="term" value="F:mannosyltransferase activity"/>
    <property type="evidence" value="ECO:0000318"/>
    <property type="project" value="GO_Central"/>
</dbReference>